<dbReference type="Proteomes" id="UP000239698">
    <property type="component" value="Unassembled WGS sequence"/>
</dbReference>
<evidence type="ECO:0000313" key="3">
    <source>
        <dbReference type="Proteomes" id="UP000239698"/>
    </source>
</evidence>
<dbReference type="EMBL" id="PSVT01000003">
    <property type="protein sequence ID" value="PPH79217.1"/>
    <property type="molecule type" value="Genomic_DNA"/>
</dbReference>
<gene>
    <name evidence="2" type="ORF">C5C40_02455</name>
</gene>
<feature type="region of interest" description="Disordered" evidence="1">
    <location>
        <begin position="109"/>
        <end position="129"/>
    </location>
</feature>
<protein>
    <submittedName>
        <fullName evidence="2">Uncharacterized protein</fullName>
    </submittedName>
</protein>
<organism evidence="2 3">
    <name type="scientific">Rathayibacter rathayi</name>
    <name type="common">Corynebacterium rathayi</name>
    <dbReference type="NCBI Taxonomy" id="33887"/>
    <lineage>
        <taxon>Bacteria</taxon>
        <taxon>Bacillati</taxon>
        <taxon>Actinomycetota</taxon>
        <taxon>Actinomycetes</taxon>
        <taxon>Micrococcales</taxon>
        <taxon>Microbacteriaceae</taxon>
        <taxon>Rathayibacter</taxon>
    </lineage>
</organism>
<sequence>MISEETDALGGSAAQRVREHLTARGQEEAPLDGCPASPLPFADGTTLAVILVSTLDSSDPYDAVTMQRMREVRAEVVRWLRENCRINGIDLRFDVAVVENEATGLGMQRRANDSERRTAVFSEPSPLPL</sequence>
<reference evidence="2 3" key="1">
    <citation type="submission" date="2018-02" db="EMBL/GenBank/DDBJ databases">
        <title>Bacteriophage NCPPB3778 and a type I-E CRISPR drive the evolution of the US Biological Select Agent, Rathayibacter toxicus.</title>
        <authorList>
            <person name="Davis E.W.II."/>
            <person name="Tabima J.F."/>
            <person name="Weisberg A.J."/>
            <person name="Lopes L.D."/>
            <person name="Wiseman M.S."/>
            <person name="Wiseman M.S."/>
            <person name="Pupko T."/>
            <person name="Belcher M.S."/>
            <person name="Sechler A.J."/>
            <person name="Tancos M.A."/>
            <person name="Schroeder B.K."/>
            <person name="Murray T.D."/>
            <person name="Luster D.G."/>
            <person name="Schneider W.L."/>
            <person name="Rogers E."/>
            <person name="Andreote F.D."/>
            <person name="Grunwald N.J."/>
            <person name="Putnam M.L."/>
            <person name="Chang J.H."/>
        </authorList>
    </citation>
    <scope>NUCLEOTIDE SEQUENCE [LARGE SCALE GENOMIC DNA]</scope>
    <source>
        <strain evidence="2 3">AY1D6</strain>
    </source>
</reference>
<evidence type="ECO:0000313" key="2">
    <source>
        <dbReference type="EMBL" id="PPH79217.1"/>
    </source>
</evidence>
<comment type="caution">
    <text evidence="2">The sequence shown here is derived from an EMBL/GenBank/DDBJ whole genome shotgun (WGS) entry which is preliminary data.</text>
</comment>
<name>A0ABX5AGD1_RATRA</name>
<proteinExistence type="predicted"/>
<evidence type="ECO:0000256" key="1">
    <source>
        <dbReference type="SAM" id="MobiDB-lite"/>
    </source>
</evidence>
<accession>A0ABX5AGD1</accession>
<keyword evidence="3" id="KW-1185">Reference proteome</keyword>
<dbReference type="RefSeq" id="WP_104248477.1">
    <property type="nucleotide sequence ID" value="NZ_PSUD01000002.1"/>
</dbReference>